<evidence type="ECO:0000256" key="15">
    <source>
        <dbReference type="ARBA" id="ARBA00023136"/>
    </source>
</evidence>
<dbReference type="FunFam" id="1.10.390.10:FF:000013">
    <property type="entry name" value="Aminopeptidase N"/>
    <property type="match status" value="1"/>
</dbReference>
<reference evidence="28 29" key="1">
    <citation type="journal article" date="2007" name="Nature">
        <title>Evolution of genes and genomes on the Drosophila phylogeny.</title>
        <authorList>
            <consortium name="Drosophila 12 Genomes Consortium"/>
            <person name="Clark A.G."/>
            <person name="Eisen M.B."/>
            <person name="Smith D.R."/>
            <person name="Bergman C.M."/>
            <person name="Oliver B."/>
            <person name="Markow T.A."/>
            <person name="Kaufman T.C."/>
            <person name="Kellis M."/>
            <person name="Gelbart W."/>
            <person name="Iyer V.N."/>
            <person name="Pollard D.A."/>
            <person name="Sackton T.B."/>
            <person name="Larracuente A.M."/>
            <person name="Singh N.D."/>
            <person name="Abad J.P."/>
            <person name="Abt D.N."/>
            <person name="Adryan B."/>
            <person name="Aguade M."/>
            <person name="Akashi H."/>
            <person name="Anderson W.W."/>
            <person name="Aquadro C.F."/>
            <person name="Ardell D.H."/>
            <person name="Arguello R."/>
            <person name="Artieri C.G."/>
            <person name="Barbash D.A."/>
            <person name="Barker D."/>
            <person name="Barsanti P."/>
            <person name="Batterham P."/>
            <person name="Batzoglou S."/>
            <person name="Begun D."/>
            <person name="Bhutkar A."/>
            <person name="Blanco E."/>
            <person name="Bosak S.A."/>
            <person name="Bradley R.K."/>
            <person name="Brand A.D."/>
            <person name="Brent M.R."/>
            <person name="Brooks A.N."/>
            <person name="Brown R.H."/>
            <person name="Butlin R.K."/>
            <person name="Caggese C."/>
            <person name="Calvi B.R."/>
            <person name="Bernardo de Carvalho A."/>
            <person name="Caspi A."/>
            <person name="Castrezana S."/>
            <person name="Celniker S.E."/>
            <person name="Chang J.L."/>
            <person name="Chapple C."/>
            <person name="Chatterji S."/>
            <person name="Chinwalla A."/>
            <person name="Civetta A."/>
            <person name="Clifton S.W."/>
            <person name="Comeron J.M."/>
            <person name="Costello J.C."/>
            <person name="Coyne J.A."/>
            <person name="Daub J."/>
            <person name="David R.G."/>
            <person name="Delcher A.L."/>
            <person name="Delehaunty K."/>
            <person name="Do C.B."/>
            <person name="Ebling H."/>
            <person name="Edwards K."/>
            <person name="Eickbush T."/>
            <person name="Evans J.D."/>
            <person name="Filipski A."/>
            <person name="Findeiss S."/>
            <person name="Freyhult E."/>
            <person name="Fulton L."/>
            <person name="Fulton R."/>
            <person name="Garcia A.C."/>
            <person name="Gardiner A."/>
            <person name="Garfield D.A."/>
            <person name="Garvin B.E."/>
            <person name="Gibson G."/>
            <person name="Gilbert D."/>
            <person name="Gnerre S."/>
            <person name="Godfrey J."/>
            <person name="Good R."/>
            <person name="Gotea V."/>
            <person name="Gravely B."/>
            <person name="Greenberg A.J."/>
            <person name="Griffiths-Jones S."/>
            <person name="Gross S."/>
            <person name="Guigo R."/>
            <person name="Gustafson E.A."/>
            <person name="Haerty W."/>
            <person name="Hahn M.W."/>
            <person name="Halligan D.L."/>
            <person name="Halpern A.L."/>
            <person name="Halter G.M."/>
            <person name="Han M.V."/>
            <person name="Heger A."/>
            <person name="Hillier L."/>
            <person name="Hinrichs A.S."/>
            <person name="Holmes I."/>
            <person name="Hoskins R.A."/>
            <person name="Hubisz M.J."/>
            <person name="Hultmark D."/>
            <person name="Huntley M.A."/>
            <person name="Jaffe D.B."/>
            <person name="Jagadeeshan S."/>
            <person name="Jeck W.R."/>
            <person name="Johnson J."/>
            <person name="Jones C.D."/>
            <person name="Jordan W.C."/>
            <person name="Karpen G.H."/>
            <person name="Kataoka E."/>
            <person name="Keightley P.D."/>
            <person name="Kheradpour P."/>
            <person name="Kirkness E.F."/>
            <person name="Koerich L.B."/>
            <person name="Kristiansen K."/>
            <person name="Kudrna D."/>
            <person name="Kulathinal R.J."/>
            <person name="Kumar S."/>
            <person name="Kwok R."/>
            <person name="Lander E."/>
            <person name="Langley C.H."/>
            <person name="Lapoint R."/>
            <person name="Lazzaro B.P."/>
            <person name="Lee S.J."/>
            <person name="Levesque L."/>
            <person name="Li R."/>
            <person name="Lin C.F."/>
            <person name="Lin M.F."/>
            <person name="Lindblad-Toh K."/>
            <person name="Llopart A."/>
            <person name="Long M."/>
            <person name="Low L."/>
            <person name="Lozovsky E."/>
            <person name="Lu J."/>
            <person name="Luo M."/>
            <person name="Machado C.A."/>
            <person name="Makalowski W."/>
            <person name="Marzo M."/>
            <person name="Matsuda M."/>
            <person name="Matzkin L."/>
            <person name="McAllister B."/>
            <person name="McBride C.S."/>
            <person name="McKernan B."/>
            <person name="McKernan K."/>
            <person name="Mendez-Lago M."/>
            <person name="Minx P."/>
            <person name="Mollenhauer M.U."/>
            <person name="Montooth K."/>
            <person name="Mount S.M."/>
            <person name="Mu X."/>
            <person name="Myers E."/>
            <person name="Negre B."/>
            <person name="Newfeld S."/>
            <person name="Nielsen R."/>
            <person name="Noor M.A."/>
            <person name="O'Grady P."/>
            <person name="Pachter L."/>
            <person name="Papaceit M."/>
            <person name="Parisi M.J."/>
            <person name="Parisi M."/>
            <person name="Parts L."/>
            <person name="Pedersen J.S."/>
            <person name="Pesole G."/>
            <person name="Phillippy A.M."/>
            <person name="Ponting C.P."/>
            <person name="Pop M."/>
            <person name="Porcelli D."/>
            <person name="Powell J.R."/>
            <person name="Prohaska S."/>
            <person name="Pruitt K."/>
            <person name="Puig M."/>
            <person name="Quesneville H."/>
            <person name="Ram K.R."/>
            <person name="Rand D."/>
            <person name="Rasmussen M.D."/>
            <person name="Reed L.K."/>
            <person name="Reenan R."/>
            <person name="Reily A."/>
            <person name="Remington K.A."/>
            <person name="Rieger T.T."/>
            <person name="Ritchie M.G."/>
            <person name="Robin C."/>
            <person name="Rogers Y.H."/>
            <person name="Rohde C."/>
            <person name="Rozas J."/>
            <person name="Rubenfield M.J."/>
            <person name="Ruiz A."/>
            <person name="Russo S."/>
            <person name="Salzberg S.L."/>
            <person name="Sanchez-Gracia A."/>
            <person name="Saranga D.J."/>
            <person name="Sato H."/>
            <person name="Schaeffer S.W."/>
            <person name="Schatz M.C."/>
            <person name="Schlenke T."/>
            <person name="Schwartz R."/>
            <person name="Segarra C."/>
            <person name="Singh R.S."/>
            <person name="Sirot L."/>
            <person name="Sirota M."/>
            <person name="Sisneros N.B."/>
            <person name="Smith C.D."/>
            <person name="Smith T.F."/>
            <person name="Spieth J."/>
            <person name="Stage D.E."/>
            <person name="Stark A."/>
            <person name="Stephan W."/>
            <person name="Strausberg R.L."/>
            <person name="Strempel S."/>
            <person name="Sturgill D."/>
            <person name="Sutton G."/>
            <person name="Sutton G.G."/>
            <person name="Tao W."/>
            <person name="Teichmann S."/>
            <person name="Tobari Y.N."/>
            <person name="Tomimura Y."/>
            <person name="Tsolas J.M."/>
            <person name="Valente V.L."/>
            <person name="Venter E."/>
            <person name="Venter J.C."/>
            <person name="Vicario S."/>
            <person name="Vieira F.G."/>
            <person name="Vilella A.J."/>
            <person name="Villasante A."/>
            <person name="Walenz B."/>
            <person name="Wang J."/>
            <person name="Wasserman M."/>
            <person name="Watts T."/>
            <person name="Wilson D."/>
            <person name="Wilson R.K."/>
            <person name="Wing R.A."/>
            <person name="Wolfner M.F."/>
            <person name="Wong A."/>
            <person name="Wong G.K."/>
            <person name="Wu C.I."/>
            <person name="Wu G."/>
            <person name="Yamamoto D."/>
            <person name="Yang H.P."/>
            <person name="Yang S.P."/>
            <person name="Yorke J.A."/>
            <person name="Yoshida K."/>
            <person name="Zdobnov E."/>
            <person name="Zhang P."/>
            <person name="Zhang Y."/>
            <person name="Zimin A.V."/>
            <person name="Baldwin J."/>
            <person name="Abdouelleil A."/>
            <person name="Abdulkadir J."/>
            <person name="Abebe A."/>
            <person name="Abera B."/>
            <person name="Abreu J."/>
            <person name="Acer S.C."/>
            <person name="Aftuck L."/>
            <person name="Alexander A."/>
            <person name="An P."/>
            <person name="Anderson E."/>
            <person name="Anderson S."/>
            <person name="Arachi H."/>
            <person name="Azer M."/>
            <person name="Bachantsang P."/>
            <person name="Barry A."/>
            <person name="Bayul T."/>
            <person name="Berlin A."/>
            <person name="Bessette D."/>
            <person name="Bloom T."/>
            <person name="Blye J."/>
            <person name="Boguslavskiy L."/>
            <person name="Bonnet C."/>
            <person name="Boukhgalter B."/>
            <person name="Bourzgui I."/>
            <person name="Brown A."/>
            <person name="Cahill P."/>
            <person name="Channer S."/>
            <person name="Cheshatsang Y."/>
            <person name="Chuda L."/>
            <person name="Citroen M."/>
            <person name="Collymore A."/>
            <person name="Cooke P."/>
            <person name="Costello M."/>
            <person name="D'Aco K."/>
            <person name="Daza R."/>
            <person name="De Haan G."/>
            <person name="DeGray S."/>
            <person name="DeMaso C."/>
            <person name="Dhargay N."/>
            <person name="Dooley K."/>
            <person name="Dooley E."/>
            <person name="Doricent M."/>
            <person name="Dorje P."/>
            <person name="Dorjee K."/>
            <person name="Dupes A."/>
            <person name="Elong R."/>
            <person name="Falk J."/>
            <person name="Farina A."/>
            <person name="Faro S."/>
            <person name="Ferguson D."/>
            <person name="Fisher S."/>
            <person name="Foley C.D."/>
            <person name="Franke A."/>
            <person name="Friedrich D."/>
            <person name="Gadbois L."/>
            <person name="Gearin G."/>
            <person name="Gearin C.R."/>
            <person name="Giannoukos G."/>
            <person name="Goode T."/>
            <person name="Graham J."/>
            <person name="Grandbois E."/>
            <person name="Grewal S."/>
            <person name="Gyaltsen K."/>
            <person name="Hafez N."/>
            <person name="Hagos B."/>
            <person name="Hall J."/>
            <person name="Henson C."/>
            <person name="Hollinger A."/>
            <person name="Honan T."/>
            <person name="Huard M.D."/>
            <person name="Hughes L."/>
            <person name="Hurhula B."/>
            <person name="Husby M.E."/>
            <person name="Kamat A."/>
            <person name="Kanga B."/>
            <person name="Kashin S."/>
            <person name="Khazanovich D."/>
            <person name="Kisner P."/>
            <person name="Lance K."/>
            <person name="Lara M."/>
            <person name="Lee W."/>
            <person name="Lennon N."/>
            <person name="Letendre F."/>
            <person name="LeVine R."/>
            <person name="Lipovsky A."/>
            <person name="Liu X."/>
            <person name="Liu J."/>
            <person name="Liu S."/>
            <person name="Lokyitsang T."/>
            <person name="Lokyitsang Y."/>
            <person name="Lubonja R."/>
            <person name="Lui A."/>
            <person name="MacDonald P."/>
            <person name="Magnisalis V."/>
            <person name="Maru K."/>
            <person name="Matthews C."/>
            <person name="McCusker W."/>
            <person name="McDonough S."/>
            <person name="Mehta T."/>
            <person name="Meldrim J."/>
            <person name="Meneus L."/>
            <person name="Mihai O."/>
            <person name="Mihalev A."/>
            <person name="Mihova T."/>
            <person name="Mittelman R."/>
            <person name="Mlenga V."/>
            <person name="Montmayeur A."/>
            <person name="Mulrain L."/>
            <person name="Navidi A."/>
            <person name="Naylor J."/>
            <person name="Negash T."/>
            <person name="Nguyen T."/>
            <person name="Nguyen N."/>
            <person name="Nicol R."/>
            <person name="Norbu C."/>
            <person name="Norbu N."/>
            <person name="Novod N."/>
            <person name="O'Neill B."/>
            <person name="Osman S."/>
            <person name="Markiewicz E."/>
            <person name="Oyono O.L."/>
            <person name="Patti C."/>
            <person name="Phunkhang P."/>
            <person name="Pierre F."/>
            <person name="Priest M."/>
            <person name="Raghuraman S."/>
            <person name="Rege F."/>
            <person name="Reyes R."/>
            <person name="Rise C."/>
            <person name="Rogov P."/>
            <person name="Ross K."/>
            <person name="Ryan E."/>
            <person name="Settipalli S."/>
            <person name="Shea T."/>
            <person name="Sherpa N."/>
            <person name="Shi L."/>
            <person name="Shih D."/>
            <person name="Sparrow T."/>
            <person name="Spaulding J."/>
            <person name="Stalker J."/>
            <person name="Stange-Thomann N."/>
            <person name="Stavropoulos S."/>
            <person name="Stone C."/>
            <person name="Strader C."/>
            <person name="Tesfaye S."/>
            <person name="Thomson T."/>
            <person name="Thoulutsang Y."/>
            <person name="Thoulutsang D."/>
            <person name="Topham K."/>
            <person name="Topping I."/>
            <person name="Tsamla T."/>
            <person name="Vassiliev H."/>
            <person name="Vo A."/>
            <person name="Wangchuk T."/>
            <person name="Wangdi T."/>
            <person name="Weiand M."/>
            <person name="Wilkinson J."/>
            <person name="Wilson A."/>
            <person name="Yadav S."/>
            <person name="Young G."/>
            <person name="Yu Q."/>
            <person name="Zembek L."/>
            <person name="Zhong D."/>
            <person name="Zimmer A."/>
            <person name="Zwirko Z."/>
            <person name="Jaffe D.B."/>
            <person name="Alvarez P."/>
            <person name="Brockman W."/>
            <person name="Butler J."/>
            <person name="Chin C."/>
            <person name="Gnerre S."/>
            <person name="Grabherr M."/>
            <person name="Kleber M."/>
            <person name="Mauceli E."/>
            <person name="MacCallum I."/>
        </authorList>
    </citation>
    <scope>NUCLEOTIDE SEQUENCE [LARGE SCALE GENOMIC DNA]</scope>
    <source>
        <strain evidence="29">Tucson 15081-1352.22</strain>
    </source>
</reference>
<dbReference type="InterPro" id="IPR024571">
    <property type="entry name" value="ERAP1-like_C_dom"/>
</dbReference>
<keyword evidence="11 24" id="KW-0732">Signal</keyword>
<dbReference type="FunFam" id="2.60.40.1910:FF:000008">
    <property type="entry name" value="Aminopeptidase"/>
    <property type="match status" value="2"/>
</dbReference>
<dbReference type="GO" id="GO:0042277">
    <property type="term" value="F:peptide binding"/>
    <property type="evidence" value="ECO:0007669"/>
    <property type="project" value="TreeGrafter"/>
</dbReference>
<dbReference type="PRINTS" id="PR00756">
    <property type="entry name" value="ALADIPTASE"/>
</dbReference>
<evidence type="ECO:0000256" key="16">
    <source>
        <dbReference type="ARBA" id="ARBA00023157"/>
    </source>
</evidence>
<organism evidence="28 29">
    <name type="scientific">Drosophila mojavensis</name>
    <name type="common">Fruit fly</name>
    <dbReference type="NCBI Taxonomy" id="7230"/>
    <lineage>
        <taxon>Eukaryota</taxon>
        <taxon>Metazoa</taxon>
        <taxon>Ecdysozoa</taxon>
        <taxon>Arthropoda</taxon>
        <taxon>Hexapoda</taxon>
        <taxon>Insecta</taxon>
        <taxon>Pterygota</taxon>
        <taxon>Neoptera</taxon>
        <taxon>Endopterygota</taxon>
        <taxon>Diptera</taxon>
        <taxon>Brachycera</taxon>
        <taxon>Muscomorpha</taxon>
        <taxon>Ephydroidea</taxon>
        <taxon>Drosophilidae</taxon>
        <taxon>Drosophila</taxon>
    </lineage>
</organism>
<dbReference type="Pfam" id="PF01433">
    <property type="entry name" value="Peptidase_M1"/>
    <property type="match status" value="2"/>
</dbReference>
<evidence type="ECO:0000256" key="9">
    <source>
        <dbReference type="ARBA" id="ARBA00022670"/>
    </source>
</evidence>
<evidence type="ECO:0000256" key="19">
    <source>
        <dbReference type="ARBA" id="ARBA00042613"/>
    </source>
</evidence>
<feature type="domain" description="Peptidase M1 membrane alanine aminopeptidase" evidence="25">
    <location>
        <begin position="1236"/>
        <end position="1442"/>
    </location>
</feature>
<evidence type="ECO:0000256" key="12">
    <source>
        <dbReference type="ARBA" id="ARBA00022801"/>
    </source>
</evidence>
<dbReference type="InterPro" id="IPR045357">
    <property type="entry name" value="Aminopeptidase_N-like_N"/>
</dbReference>
<keyword evidence="13 21" id="KW-0862">Zinc</keyword>
<evidence type="ECO:0000259" key="25">
    <source>
        <dbReference type="Pfam" id="PF01433"/>
    </source>
</evidence>
<evidence type="ECO:0000256" key="14">
    <source>
        <dbReference type="ARBA" id="ARBA00023049"/>
    </source>
</evidence>
<feature type="chain" id="PRO_5006456354" description="Aminopeptidase N" evidence="24">
    <location>
        <begin position="25"/>
        <end position="1899"/>
    </location>
</feature>
<dbReference type="SMR" id="B4K975"/>
<feature type="active site" description="Proton acceptor" evidence="20">
    <location>
        <position position="1312"/>
    </location>
</feature>
<dbReference type="eggNOG" id="KOG1046">
    <property type="taxonomic scope" value="Eukaryota"/>
</dbReference>
<keyword evidence="16" id="KW-1015">Disulfide bond</keyword>
<evidence type="ECO:0000256" key="4">
    <source>
        <dbReference type="ARBA" id="ARBA00012564"/>
    </source>
</evidence>
<evidence type="ECO:0000256" key="17">
    <source>
        <dbReference type="ARBA" id="ARBA00023180"/>
    </source>
</evidence>
<keyword evidence="6" id="KW-0031">Aminopeptidase</keyword>
<evidence type="ECO:0000259" key="27">
    <source>
        <dbReference type="Pfam" id="PF17900"/>
    </source>
</evidence>
<name>B4K975_DROMO</name>
<keyword evidence="8" id="KW-0336">GPI-anchor</keyword>
<evidence type="ECO:0000256" key="1">
    <source>
        <dbReference type="ARBA" id="ARBA00000098"/>
    </source>
</evidence>
<dbReference type="Gene3D" id="1.25.50.20">
    <property type="match status" value="2"/>
</dbReference>
<evidence type="ECO:0000256" key="5">
    <source>
        <dbReference type="ARBA" id="ARBA00015611"/>
    </source>
</evidence>
<evidence type="ECO:0000256" key="22">
    <source>
        <dbReference type="PIRSR" id="PIRSR634016-4"/>
    </source>
</evidence>
<dbReference type="CDD" id="cd09601">
    <property type="entry name" value="M1_APN-Q_like"/>
    <property type="match status" value="2"/>
</dbReference>
<dbReference type="GO" id="GO:0043171">
    <property type="term" value="P:peptide catabolic process"/>
    <property type="evidence" value="ECO:0007669"/>
    <property type="project" value="TreeGrafter"/>
</dbReference>
<evidence type="ECO:0000256" key="6">
    <source>
        <dbReference type="ARBA" id="ARBA00022438"/>
    </source>
</evidence>
<dbReference type="PANTHER" id="PTHR11533:SF301">
    <property type="entry name" value="AMINOPEPTIDASE"/>
    <property type="match status" value="1"/>
</dbReference>
<keyword evidence="9" id="KW-0645">Protease</keyword>
<evidence type="ECO:0000256" key="18">
    <source>
        <dbReference type="ARBA" id="ARBA00023288"/>
    </source>
</evidence>
<dbReference type="OrthoDB" id="510539at2759"/>
<dbReference type="Gene3D" id="2.60.40.1910">
    <property type="match status" value="2"/>
</dbReference>
<feature type="binding site" evidence="21">
    <location>
        <position position="1334"/>
    </location>
    <ligand>
        <name>Zn(2+)</name>
        <dbReference type="ChEBI" id="CHEBI:29105"/>
        <note>catalytic</note>
    </ligand>
</feature>
<dbReference type="Pfam" id="PF17900">
    <property type="entry name" value="Peptidase_M1_N"/>
    <property type="match status" value="2"/>
</dbReference>
<evidence type="ECO:0000256" key="20">
    <source>
        <dbReference type="PIRSR" id="PIRSR634016-1"/>
    </source>
</evidence>
<feature type="site" description="Transition state stabilizer" evidence="22">
    <location>
        <position position="1398"/>
    </location>
</feature>
<evidence type="ECO:0000313" key="29">
    <source>
        <dbReference type="Proteomes" id="UP000009192"/>
    </source>
</evidence>
<evidence type="ECO:0000256" key="7">
    <source>
        <dbReference type="ARBA" id="ARBA00022475"/>
    </source>
</evidence>
<feature type="binding site" evidence="21">
    <location>
        <position position="1315"/>
    </location>
    <ligand>
        <name>Zn(2+)</name>
        <dbReference type="ChEBI" id="CHEBI:29105"/>
        <note>catalytic</note>
    </ligand>
</feature>
<feature type="domain" description="Aminopeptidase N-like N-terminal" evidence="27">
    <location>
        <begin position="66"/>
        <end position="252"/>
    </location>
</feature>
<dbReference type="FunFam" id="1.10.390.10:FF:000019">
    <property type="entry name" value="Aminopeptidase"/>
    <property type="match status" value="1"/>
</dbReference>
<accession>B4K975</accession>
<keyword evidence="29" id="KW-1185">Reference proteome</keyword>
<dbReference type="GO" id="GO:0098552">
    <property type="term" value="C:side of membrane"/>
    <property type="evidence" value="ECO:0007669"/>
    <property type="project" value="UniProtKB-KW"/>
</dbReference>
<comment type="similarity">
    <text evidence="3">Belongs to the peptidase M1 family.</text>
</comment>
<dbReference type="PANTHER" id="PTHR11533">
    <property type="entry name" value="PROTEASE M1 ZINC METALLOPROTEASE"/>
    <property type="match status" value="1"/>
</dbReference>
<dbReference type="SUPFAM" id="SSF55486">
    <property type="entry name" value="Metalloproteases ('zincins'), catalytic domain"/>
    <property type="match status" value="2"/>
</dbReference>
<dbReference type="InterPro" id="IPR050344">
    <property type="entry name" value="Peptidase_M1_aminopeptidases"/>
</dbReference>
<dbReference type="FunCoup" id="B4K975">
    <property type="interactions" value="77"/>
</dbReference>
<keyword evidence="18" id="KW-0449">Lipoprotein</keyword>
<dbReference type="GO" id="GO:0005737">
    <property type="term" value="C:cytoplasm"/>
    <property type="evidence" value="ECO:0007669"/>
    <property type="project" value="TreeGrafter"/>
</dbReference>
<dbReference type="Pfam" id="PF11838">
    <property type="entry name" value="ERAP1_C"/>
    <property type="match status" value="2"/>
</dbReference>
<keyword evidence="14" id="KW-0482">Metalloprotease</keyword>
<comment type="subcellular location">
    <subcellularLocation>
        <location evidence="2">Cell membrane</location>
        <topology evidence="2">Lipid-anchor</topology>
        <topology evidence="2">GPI-anchor</topology>
    </subcellularLocation>
</comment>
<evidence type="ECO:0000256" key="13">
    <source>
        <dbReference type="ARBA" id="ARBA00022833"/>
    </source>
</evidence>
<dbReference type="EMBL" id="CH933806">
    <property type="protein sequence ID" value="EDW14488.2"/>
    <property type="molecule type" value="Genomic_DNA"/>
</dbReference>
<feature type="domain" description="ERAP1-like C-terminal" evidence="26">
    <location>
        <begin position="1542"/>
        <end position="1852"/>
    </location>
</feature>
<gene>
    <name evidence="28" type="primary">Dmoj\GI24287</name>
    <name evidence="28" type="ORF">Dmoj_GI24287</name>
</gene>
<feature type="signal peptide" evidence="24">
    <location>
        <begin position="1"/>
        <end position="24"/>
    </location>
</feature>
<dbReference type="MEROPS" id="M01.A13"/>
<dbReference type="InterPro" id="IPR042097">
    <property type="entry name" value="Aminopeptidase_N-like_N_sf"/>
</dbReference>
<keyword evidence="23" id="KW-0812">Transmembrane</keyword>
<dbReference type="FunFam" id="1.25.50.20:FF:000001">
    <property type="entry name" value="Aminopeptidase"/>
    <property type="match status" value="2"/>
</dbReference>
<dbReference type="GO" id="GO:0016285">
    <property type="term" value="F:alanyl aminopeptidase activity"/>
    <property type="evidence" value="ECO:0007669"/>
    <property type="project" value="UniProtKB-EC"/>
</dbReference>
<sequence length="1899" mass="215256">MARWIVNSLPLLLLLAAVSQQARLISPPVDEFKQLETKGDQSLVRYIEPRVDNNSVDNYRLPNNTVPISYNVELWTEVHKGTRDFNGVVKIDIQVVEDTNTITLHYRQISEFTATIQSKDSLSSQPIAVVGSTETTREFLILTHTDTLKAGSNWTITINYTSQLRLDMGGFYISSYTDDNGAVHYLATTQFESTNARHAFPCYDEPAKRANFTITIHHDPSYTAICNMPVDVAKSSSGITVFQTTPRMSTYLIAFIVSDFESTGGELNGLPQRVFSRKGRQSEQEWALWSGLVVESSLAKYFGVPFALPKLDQAGIPDFSAGAMENWGLATYREQYMWWTKENSTINLKTNIANIIGHEYTHMWFGDLVSIKWWTYLWLKEGFATLYSYESNDIAFPEWDTYQIFHVSDYFSALINDASLSTPMSHYVQTPSEISNRYGTISYAKPASVLYMFKNAFTDAVFRRGLELYLKKHQFNSTDEWDLFASLQSAADELSLKLPFSVADIFSSWSTQVGFPLLTVKRNYDAGTFSVTQQRFLNNKTTVNTDTWYVPINYATASSPDYRQTKASHYLPKAKEHTISDVKIASSDWLLLNKQSTGFYRILYDEQNYRLIAQGLRDRPYDFHTRNRAQLMHDAYRFVDTGRISHSILLDLMSYLRNEYQYAPWSTANSILNIYDTYLRGDANYAHFREFVIELVEEIFVKLGVNEIPGEHYLNNYLRVTLVSLACQVGSTECYKQSHTKLQQYLQGGVVIEPTLRNQAYCAGLRQAEDTTFDLVLKTLFASTDSSDRSFYISALGCLQNASQLKKFFESSLDMSNSLSPFERTSLLDTAHSRGEIGLTASLDFLDANWKAYGDLNPNEKPLDDVLRRIAGSVVSETQKNRLNALVAKIKANGAEYLKDNTETGVQNAMKSNFDWLDVHRQPIMGWLADYRRNGSSSLSASLFVVLAALLSLLYHGFNFEMFGRHLAVLGAVCLCVVLAAPRQAPEVLPPSTFAEPENWEYRLATHINPINYNITLRPYLLESDTARFTFDGEVFIEIEPVSTTRLVSLHSRNLNYTKSEYWAKPATGSVAANPIQLTVGPHNLETDIKNLTTTSDLVANQSYILHFVYKGTMDDDMHGFYRSSYVNDNNETKWLGSTQFQTNHARRAFPSFDEPQFKATFDVNLIRPRTYNTVSNTRLISSTPMQNGEYFLDVYKTTPKMSTYLLAFIISEFSIRKDETFGVLARPEFYPQTQYSFNVGRKILAELSTYLDLNYYTLGNDKMDMAAIPDFSAGAMENWGLLTYRERSLLVDETATTLSSRQSIAAVVAHEQAHMWFGDLVTCKWWSYTWLNEGFARYFQYFGTAMVETEWSMDLQFVVDQIQSVMGMDSTNATNPLSDENTFTPAHLSRMFNSISYNKGATFIRMIEHAMGSDNFKKSLREYLLKNQYRPSVPEDLLNAWLANWPADRFKADAKKIFTSFTTQVGYPLINAELSADGKSIKFAQKRFLLKQADGADPNLVYTVPITYTTSLEKNFNDTKPKLVLASNTPATVTLSSAATWVLANIQETGYYRVNYTESNWNEIHKALIGTNWGGIHELNRAQVVDDLLNLARAGHIKYELTLKVLEYLETEINYIPWTSAFNGFNYLAIRLGTDTAHFSTYIRQLTNKAYNQLGFEESTLNTALEIYLRTKVLSWSCRYGNVDCINRAKSYFKSLYTVPKNIRSVVYCVSLREGGATEFDALYAKFKTEKVATEETLLQNSFGCVKQQALIERVFNLVLSNEIRRQDKSSVLTTLYTENNENVSPVFKLVTANVDALATAMGGYSSVATVVSNLAARFTEQSQLDDLKKFNADNSAKFGSSASTLKAAETTVQENLDWAETRLGTFRTYLASRNGSATLSGLSLLTLLLVALVTLLR</sequence>
<evidence type="ECO:0000313" key="28">
    <source>
        <dbReference type="EMBL" id="EDW14488.2"/>
    </source>
</evidence>
<evidence type="ECO:0000256" key="23">
    <source>
        <dbReference type="SAM" id="Phobius"/>
    </source>
</evidence>
<dbReference type="GO" id="GO:0006508">
    <property type="term" value="P:proteolysis"/>
    <property type="evidence" value="ECO:0007669"/>
    <property type="project" value="UniProtKB-KW"/>
</dbReference>
<keyword evidence="23" id="KW-1133">Transmembrane helix</keyword>
<dbReference type="InterPro" id="IPR027268">
    <property type="entry name" value="Peptidase_M4/M1_CTD_sf"/>
</dbReference>
<dbReference type="EC" id="3.4.11.2" evidence="4"/>
<dbReference type="HOGENOM" id="CLU_003705_2_0_1"/>
<protein>
    <recommendedName>
        <fullName evidence="5">Aminopeptidase N</fullName>
        <ecNumber evidence="4">3.4.11.2</ecNumber>
    </recommendedName>
    <alternativeName>
        <fullName evidence="19">Microsomal aminopeptidase</fullName>
    </alternativeName>
</protein>
<dbReference type="FunFam" id="2.60.40.1730:FF:000002">
    <property type="entry name" value="Aminopeptidase"/>
    <property type="match status" value="1"/>
</dbReference>
<keyword evidence="17" id="KW-0325">Glycoprotein</keyword>
<evidence type="ECO:0000259" key="26">
    <source>
        <dbReference type="Pfam" id="PF11838"/>
    </source>
</evidence>
<evidence type="ECO:0000256" key="2">
    <source>
        <dbReference type="ARBA" id="ARBA00004609"/>
    </source>
</evidence>
<dbReference type="InterPro" id="IPR034016">
    <property type="entry name" value="M1_APN-typ"/>
</dbReference>
<comment type="cofactor">
    <cofactor evidence="21">
        <name>Zn(2+)</name>
        <dbReference type="ChEBI" id="CHEBI:29105"/>
    </cofactor>
    <text evidence="21">Binds 1 zinc ion per subunit.</text>
</comment>
<dbReference type="SUPFAM" id="SSF63737">
    <property type="entry name" value="Leukotriene A4 hydrolase N-terminal domain"/>
    <property type="match status" value="2"/>
</dbReference>
<dbReference type="InterPro" id="IPR014782">
    <property type="entry name" value="Peptidase_M1_dom"/>
</dbReference>
<keyword evidence="12" id="KW-0378">Hydrolase</keyword>
<dbReference type="GO" id="GO:0005615">
    <property type="term" value="C:extracellular space"/>
    <property type="evidence" value="ECO:0007669"/>
    <property type="project" value="TreeGrafter"/>
</dbReference>
<dbReference type="Gene3D" id="2.60.40.1730">
    <property type="entry name" value="tricorn interacting facor f3 domain"/>
    <property type="match status" value="2"/>
</dbReference>
<feature type="domain" description="ERAP1-like C-terminal" evidence="26">
    <location>
        <begin position="589"/>
        <end position="896"/>
    </location>
</feature>
<dbReference type="Gene3D" id="1.10.390.10">
    <property type="entry name" value="Neutral Protease Domain 2"/>
    <property type="match status" value="2"/>
</dbReference>
<dbReference type="KEGG" id="dmo:Dmoj_GI24287"/>
<feature type="domain" description="Aminopeptidase N-like N-terminal" evidence="27">
    <location>
        <begin position="1010"/>
        <end position="1206"/>
    </location>
</feature>
<evidence type="ECO:0000256" key="8">
    <source>
        <dbReference type="ARBA" id="ARBA00022622"/>
    </source>
</evidence>
<keyword evidence="7" id="KW-1003">Cell membrane</keyword>
<keyword evidence="10 21" id="KW-0479">Metal-binding</keyword>
<dbReference type="GO" id="GO:0070006">
    <property type="term" value="F:metalloaminopeptidase activity"/>
    <property type="evidence" value="ECO:0007669"/>
    <property type="project" value="TreeGrafter"/>
</dbReference>
<dbReference type="Proteomes" id="UP000009192">
    <property type="component" value="Unassembled WGS sequence"/>
</dbReference>
<feature type="binding site" evidence="21">
    <location>
        <position position="1311"/>
    </location>
    <ligand>
        <name>Zn(2+)</name>
        <dbReference type="ChEBI" id="CHEBI:29105"/>
        <note>catalytic</note>
    </ligand>
</feature>
<evidence type="ECO:0000256" key="24">
    <source>
        <dbReference type="SAM" id="SignalP"/>
    </source>
</evidence>
<dbReference type="GO" id="GO:0005886">
    <property type="term" value="C:plasma membrane"/>
    <property type="evidence" value="ECO:0007669"/>
    <property type="project" value="UniProtKB-SubCell"/>
</dbReference>
<dbReference type="FunFam" id="2.60.40.1730:FF:000013">
    <property type="entry name" value="Aminopeptidase"/>
    <property type="match status" value="1"/>
</dbReference>
<comment type="catalytic activity">
    <reaction evidence="1">
        <text>Release of an N-terminal amino acid, Xaa-|-Yaa- from a peptide, amide or arylamide. Xaa is preferably Ala, but may be most amino acids including Pro (slow action). When a terminal hydrophobic residue is followed by a prolyl residue, the two may be released as an intact Xaa-Pro dipeptide.</text>
        <dbReference type="EC" id="3.4.11.2"/>
    </reaction>
</comment>
<evidence type="ECO:0000256" key="10">
    <source>
        <dbReference type="ARBA" id="ARBA00022723"/>
    </source>
</evidence>
<dbReference type="InterPro" id="IPR001930">
    <property type="entry name" value="Peptidase_M1"/>
</dbReference>
<dbReference type="InParanoid" id="B4K975"/>
<evidence type="ECO:0000256" key="11">
    <source>
        <dbReference type="ARBA" id="ARBA00022729"/>
    </source>
</evidence>
<feature type="domain" description="Peptidase M1 membrane alanine aminopeptidase" evidence="25">
    <location>
        <begin position="298"/>
        <end position="509"/>
    </location>
</feature>
<keyword evidence="15 23" id="KW-0472">Membrane</keyword>
<evidence type="ECO:0000256" key="3">
    <source>
        <dbReference type="ARBA" id="ARBA00010136"/>
    </source>
</evidence>
<evidence type="ECO:0000256" key="21">
    <source>
        <dbReference type="PIRSR" id="PIRSR634016-3"/>
    </source>
</evidence>
<proteinExistence type="inferred from homology"/>
<dbReference type="GO" id="GO:0008270">
    <property type="term" value="F:zinc ion binding"/>
    <property type="evidence" value="ECO:0007669"/>
    <property type="project" value="InterPro"/>
</dbReference>
<feature type="transmembrane region" description="Helical" evidence="23">
    <location>
        <begin position="1879"/>
        <end position="1898"/>
    </location>
</feature>